<dbReference type="Proteomes" id="UP000229081">
    <property type="component" value="Chromosome"/>
</dbReference>
<sequence>MVAGCVAAVPAPVVPVFDGVAPGWAGVAGLAGAVPGWAGVAGCAGVPGWVGVGCAASVAGGAPRRGPAPPCPSPACPARHRRSSPEFPASTESRARSVAVSD</sequence>
<keyword evidence="3" id="KW-1185">Reference proteome</keyword>
<dbReference type="KEGG" id="sphc:CVN68_10440"/>
<evidence type="ECO:0000256" key="1">
    <source>
        <dbReference type="SAM" id="MobiDB-lite"/>
    </source>
</evidence>
<reference evidence="2 3" key="1">
    <citation type="submission" date="2017-11" db="EMBL/GenBank/DDBJ databases">
        <title>Complete genome sequence of Sphingomonas sp. Strain Cra20, a psychrotolerant potential plant growth promoting rhizobacteria.</title>
        <authorList>
            <person name="Luo Y."/>
        </authorList>
    </citation>
    <scope>NUCLEOTIDE SEQUENCE [LARGE SCALE GENOMIC DNA]</scope>
    <source>
        <strain evidence="2 3">Cra20</strain>
    </source>
</reference>
<protein>
    <submittedName>
        <fullName evidence="2">Uncharacterized protein</fullName>
    </submittedName>
</protein>
<feature type="region of interest" description="Disordered" evidence="1">
    <location>
        <begin position="60"/>
        <end position="102"/>
    </location>
</feature>
<gene>
    <name evidence="2" type="ORF">CVN68_10440</name>
</gene>
<evidence type="ECO:0000313" key="2">
    <source>
        <dbReference type="EMBL" id="ATY32348.1"/>
    </source>
</evidence>
<accession>A0A2K8MEL7</accession>
<name>A0A2K8MEL7_9SPHN</name>
<organism evidence="2 3">
    <name type="scientific">Sphingomonas psychrotolerans</name>
    <dbReference type="NCBI Taxonomy" id="1327635"/>
    <lineage>
        <taxon>Bacteria</taxon>
        <taxon>Pseudomonadati</taxon>
        <taxon>Pseudomonadota</taxon>
        <taxon>Alphaproteobacteria</taxon>
        <taxon>Sphingomonadales</taxon>
        <taxon>Sphingomonadaceae</taxon>
        <taxon>Sphingomonas</taxon>
    </lineage>
</organism>
<proteinExistence type="predicted"/>
<evidence type="ECO:0000313" key="3">
    <source>
        <dbReference type="Proteomes" id="UP000229081"/>
    </source>
</evidence>
<dbReference type="EMBL" id="CP024923">
    <property type="protein sequence ID" value="ATY32348.1"/>
    <property type="molecule type" value="Genomic_DNA"/>
</dbReference>
<dbReference type="AlphaFoldDB" id="A0A2K8MEL7"/>
<feature type="compositionally biased region" description="Pro residues" evidence="1">
    <location>
        <begin position="66"/>
        <end position="75"/>
    </location>
</feature>